<organism evidence="2 3">
    <name type="scientific">Faecalibacterium prausnitzii</name>
    <dbReference type="NCBI Taxonomy" id="853"/>
    <lineage>
        <taxon>Bacteria</taxon>
        <taxon>Bacillati</taxon>
        <taxon>Bacillota</taxon>
        <taxon>Clostridia</taxon>
        <taxon>Eubacteriales</taxon>
        <taxon>Oscillospiraceae</taxon>
        <taxon>Faecalibacterium</taxon>
    </lineage>
</organism>
<dbReference type="EMBL" id="NOUV01000005">
    <property type="protein sequence ID" value="PDX88012.1"/>
    <property type="molecule type" value="Genomic_DNA"/>
</dbReference>
<reference evidence="2 3" key="1">
    <citation type="journal article" date="2017" name="Front. Microbiol.">
        <title>New Insights into the Diversity of the Genus Faecalibacterium.</title>
        <authorList>
            <person name="Benevides L."/>
            <person name="Burman S."/>
            <person name="Martin R."/>
            <person name="Robert V."/>
            <person name="Thomas M."/>
            <person name="Miquel S."/>
            <person name="Chain F."/>
            <person name="Sokol H."/>
            <person name="Bermudez-Humaran L.G."/>
            <person name="Morrison M."/>
            <person name="Langella P."/>
            <person name="Azevedo V.A."/>
            <person name="Chatel J.M."/>
            <person name="Soares S."/>
        </authorList>
    </citation>
    <scope>NUCLEOTIDE SEQUENCE [LARGE SCALE GENOMIC DNA]</scope>
    <source>
        <strain evidence="2 3">AHMP21</strain>
    </source>
</reference>
<evidence type="ECO:0000313" key="3">
    <source>
        <dbReference type="Proteomes" id="UP000220904"/>
    </source>
</evidence>
<feature type="domain" description="VTC" evidence="1">
    <location>
        <begin position="26"/>
        <end position="243"/>
    </location>
</feature>
<sequence>MKSETIFPAPVHAKTQPRTCTGERYRHELKYRISYGEKAVLELRLAPLLQRDAHAGPGGYLIRSLYFDDCWNSAYAEKDAGILARKKYRIRIYNGSDAVIRLERKKKVGSWICKEEAALTRAELEKLLSGDYGFLLASPQPLCREFYFECVSNLLRPRVVVDYEREPWVQKEGTVRITFDRDVRAAVGGWDLFDQHLPTLPVLDPGTLVMEVKFTEFLPQTLRELLPPKAQEWTAVSKYVLCCDKTAYCHGSSGWQG</sequence>
<proteinExistence type="predicted"/>
<name>A0A2A7B9P9_9FIRM</name>
<dbReference type="OrthoDB" id="9784042at2"/>
<evidence type="ECO:0000313" key="2">
    <source>
        <dbReference type="EMBL" id="PDX88012.1"/>
    </source>
</evidence>
<gene>
    <name evidence="2" type="ORF">CHR60_03060</name>
</gene>
<dbReference type="Proteomes" id="UP000220904">
    <property type="component" value="Unassembled WGS sequence"/>
</dbReference>
<dbReference type="RefSeq" id="WP_097791671.1">
    <property type="nucleotide sequence ID" value="NZ_NOUV01000005.1"/>
</dbReference>
<dbReference type="Pfam" id="PF09359">
    <property type="entry name" value="VTC"/>
    <property type="match status" value="1"/>
</dbReference>
<dbReference type="InterPro" id="IPR018966">
    <property type="entry name" value="VTC_domain"/>
</dbReference>
<evidence type="ECO:0000259" key="1">
    <source>
        <dbReference type="Pfam" id="PF09359"/>
    </source>
</evidence>
<dbReference type="CDD" id="cd07750">
    <property type="entry name" value="PolyPPase_VTC_like"/>
    <property type="match status" value="1"/>
</dbReference>
<accession>A0A2A7B9P9</accession>
<dbReference type="Gene3D" id="3.20.100.30">
    <property type="entry name" value="VTC, catalytic tunnel domain"/>
    <property type="match status" value="1"/>
</dbReference>
<dbReference type="GO" id="GO:0006799">
    <property type="term" value="P:polyphosphate biosynthetic process"/>
    <property type="evidence" value="ECO:0007669"/>
    <property type="project" value="UniProtKB-ARBA"/>
</dbReference>
<dbReference type="AlphaFoldDB" id="A0A2A7B9P9"/>
<protein>
    <submittedName>
        <fullName evidence="2">Transporter</fullName>
    </submittedName>
</protein>
<dbReference type="InterPro" id="IPR042267">
    <property type="entry name" value="VTC_sf"/>
</dbReference>
<comment type="caution">
    <text evidence="2">The sequence shown here is derived from an EMBL/GenBank/DDBJ whole genome shotgun (WGS) entry which is preliminary data.</text>
</comment>